<feature type="region of interest" description="Disordered" evidence="1">
    <location>
        <begin position="1"/>
        <end position="38"/>
    </location>
</feature>
<sequence>MFKSAEEREAERQQREVEQAREVAAQAERRRAEDADRQRQAYLASPVGAATAARAAGELFFELQLEVRTQQGQASFGGVTSSGSVTSSASVLAEIEAVGWHLEHASYYFAVTGQSSTERVFLSGENTAVTGVTVGAYLFQRSAAVARTATAAMDTPPMDGPAAV</sequence>
<name>A0A502CQ79_9MICO</name>
<dbReference type="RefSeq" id="WP_140742104.1">
    <property type="nucleotide sequence ID" value="NZ_RCZM01000005.1"/>
</dbReference>
<keyword evidence="3" id="KW-1185">Reference proteome</keyword>
<dbReference type="Proteomes" id="UP000317722">
    <property type="component" value="Unassembled WGS sequence"/>
</dbReference>
<dbReference type="EMBL" id="RCZM01000005">
    <property type="protein sequence ID" value="TPG14834.1"/>
    <property type="molecule type" value="Genomic_DNA"/>
</dbReference>
<evidence type="ECO:0000313" key="3">
    <source>
        <dbReference type="Proteomes" id="UP000317722"/>
    </source>
</evidence>
<comment type="caution">
    <text evidence="2">The sequence shown here is derived from an EMBL/GenBank/DDBJ whole genome shotgun (WGS) entry which is preliminary data.</text>
</comment>
<proteinExistence type="predicted"/>
<evidence type="ECO:0000256" key="1">
    <source>
        <dbReference type="SAM" id="MobiDB-lite"/>
    </source>
</evidence>
<dbReference type="OrthoDB" id="3831063at2"/>
<accession>A0A502CQ79</accession>
<gene>
    <name evidence="2" type="ORF">EAH86_14840</name>
</gene>
<reference evidence="2 3" key="1">
    <citation type="journal article" date="2019" name="Environ. Microbiol.">
        <title>Species interactions and distinct microbial communities in high Arctic permafrost affected cryosols are associated with the CH4 and CO2 gas fluxes.</title>
        <authorList>
            <person name="Altshuler I."/>
            <person name="Hamel J."/>
            <person name="Turney S."/>
            <person name="Magnuson E."/>
            <person name="Levesque R."/>
            <person name="Greer C."/>
            <person name="Whyte L.G."/>
        </authorList>
    </citation>
    <scope>NUCLEOTIDE SEQUENCE [LARGE SCALE GENOMIC DNA]</scope>
    <source>
        <strain evidence="2 3">S9.3A</strain>
    </source>
</reference>
<evidence type="ECO:0000313" key="2">
    <source>
        <dbReference type="EMBL" id="TPG14834.1"/>
    </source>
</evidence>
<protein>
    <submittedName>
        <fullName evidence="2">Uncharacterized protein</fullName>
    </submittedName>
</protein>
<dbReference type="AlphaFoldDB" id="A0A502CQ79"/>
<organism evidence="2 3">
    <name type="scientific">Pedococcus bigeumensis</name>
    <dbReference type="NCBI Taxonomy" id="433644"/>
    <lineage>
        <taxon>Bacteria</taxon>
        <taxon>Bacillati</taxon>
        <taxon>Actinomycetota</taxon>
        <taxon>Actinomycetes</taxon>
        <taxon>Micrococcales</taxon>
        <taxon>Intrasporangiaceae</taxon>
        <taxon>Pedococcus</taxon>
    </lineage>
</organism>